<proteinExistence type="predicted"/>
<protein>
    <submittedName>
        <fullName evidence="1">Uncharacterized protein</fullName>
    </submittedName>
</protein>
<evidence type="ECO:0000313" key="2">
    <source>
        <dbReference type="Proteomes" id="UP000886595"/>
    </source>
</evidence>
<sequence length="235" mass="25771">MSFFVSLLPSRLSHSPSICTMSLARVWSCCALRCRGIRLWGSLCFLWGVGEEVEWWVMTAVGFYGFSVGRSQILVDCLSDLDGPYNAGFCPLLLCASVDFTTTLAGCGLEYAGGLVLEVSLSRVGYEALVFVLKYTLVLNVSLPWQVKAFSSSNFSSPVLGDYRRSVVLVSFADALSRLVFAHFPASLRYYEVFGKLFPDGSLSLRADSSGMPKLSGSDSRLNLARFLTARSRLT</sequence>
<name>A0A8X7U3R7_BRACI</name>
<dbReference type="Proteomes" id="UP000886595">
    <property type="component" value="Unassembled WGS sequence"/>
</dbReference>
<accession>A0A8X7U3R7</accession>
<organism evidence="1 2">
    <name type="scientific">Brassica carinata</name>
    <name type="common">Ethiopian mustard</name>
    <name type="synonym">Abyssinian cabbage</name>
    <dbReference type="NCBI Taxonomy" id="52824"/>
    <lineage>
        <taxon>Eukaryota</taxon>
        <taxon>Viridiplantae</taxon>
        <taxon>Streptophyta</taxon>
        <taxon>Embryophyta</taxon>
        <taxon>Tracheophyta</taxon>
        <taxon>Spermatophyta</taxon>
        <taxon>Magnoliopsida</taxon>
        <taxon>eudicotyledons</taxon>
        <taxon>Gunneridae</taxon>
        <taxon>Pentapetalae</taxon>
        <taxon>rosids</taxon>
        <taxon>malvids</taxon>
        <taxon>Brassicales</taxon>
        <taxon>Brassicaceae</taxon>
        <taxon>Brassiceae</taxon>
        <taxon>Brassica</taxon>
    </lineage>
</organism>
<dbReference type="AlphaFoldDB" id="A0A8X7U3R7"/>
<dbReference type="EMBL" id="JAAMPC010000014">
    <property type="protein sequence ID" value="KAG2265170.1"/>
    <property type="molecule type" value="Genomic_DNA"/>
</dbReference>
<gene>
    <name evidence="1" type="ORF">Bca52824_072249</name>
</gene>
<comment type="caution">
    <text evidence="1">The sequence shown here is derived from an EMBL/GenBank/DDBJ whole genome shotgun (WGS) entry which is preliminary data.</text>
</comment>
<dbReference type="OrthoDB" id="10375661at2759"/>
<evidence type="ECO:0000313" key="1">
    <source>
        <dbReference type="EMBL" id="KAG2265170.1"/>
    </source>
</evidence>
<reference evidence="1 2" key="1">
    <citation type="submission" date="2020-02" db="EMBL/GenBank/DDBJ databases">
        <authorList>
            <person name="Ma Q."/>
            <person name="Huang Y."/>
            <person name="Song X."/>
            <person name="Pei D."/>
        </authorList>
    </citation>
    <scope>NUCLEOTIDE SEQUENCE [LARGE SCALE GENOMIC DNA]</scope>
    <source>
        <strain evidence="1">Sxm20200214</strain>
        <tissue evidence="1">Leaf</tissue>
    </source>
</reference>
<keyword evidence="2" id="KW-1185">Reference proteome</keyword>